<organism evidence="2 3">
    <name type="scientific">Caproicibacterium argilliputei</name>
    <dbReference type="NCBI Taxonomy" id="3030016"/>
    <lineage>
        <taxon>Bacteria</taxon>
        <taxon>Bacillati</taxon>
        <taxon>Bacillota</taxon>
        <taxon>Clostridia</taxon>
        <taxon>Eubacteriales</taxon>
        <taxon>Oscillospiraceae</taxon>
        <taxon>Caproicibacterium</taxon>
    </lineage>
</organism>
<name>A0AA97DA13_9FIRM</name>
<reference evidence="2" key="1">
    <citation type="submission" date="2023-09" db="EMBL/GenBank/DDBJ databases">
        <authorList>
            <person name="Zeng C."/>
        </authorList>
    </citation>
    <scope>NUCLEOTIDE SEQUENCE</scope>
    <source>
        <strain evidence="2">ZCY20-5</strain>
    </source>
</reference>
<reference evidence="2" key="2">
    <citation type="submission" date="2024-06" db="EMBL/GenBank/DDBJ databases">
        <title>Caproicibacterium argilliputei sp. nov, a novel caproic acid producing anaerobic bacterium isolated from pit mud.</title>
        <authorList>
            <person name="Xia S."/>
        </authorList>
    </citation>
    <scope>NUCLEOTIDE SEQUENCE</scope>
    <source>
        <strain evidence="2">ZCY20-5</strain>
    </source>
</reference>
<evidence type="ECO:0000256" key="1">
    <source>
        <dbReference type="SAM" id="SignalP"/>
    </source>
</evidence>
<dbReference type="KEGG" id="carl:PXC00_05720"/>
<protein>
    <submittedName>
        <fullName evidence="2">Uncharacterized protein</fullName>
    </submittedName>
</protein>
<keyword evidence="3" id="KW-1185">Reference proteome</keyword>
<accession>A0AA97DA13</accession>
<feature type="signal peptide" evidence="1">
    <location>
        <begin position="1"/>
        <end position="17"/>
    </location>
</feature>
<dbReference type="RefSeq" id="WP_316935146.1">
    <property type="nucleotide sequence ID" value="NZ_CP135996.1"/>
</dbReference>
<feature type="chain" id="PRO_5041711541" evidence="1">
    <location>
        <begin position="18"/>
        <end position="145"/>
    </location>
</feature>
<proteinExistence type="predicted"/>
<evidence type="ECO:0000313" key="2">
    <source>
        <dbReference type="EMBL" id="WOC33365.1"/>
    </source>
</evidence>
<dbReference type="Proteomes" id="UP001300604">
    <property type="component" value="Chromosome"/>
</dbReference>
<sequence>MAAMMAVSTAAMVPVNAANTTDYGWAFSFKNDVFHQHIYSYSDARTKQNTTSVYVYFQKGDSNYMHLQTMGRRNGGGWNNCILKSNVYLAKGNQYSVQNNIYEALKLNSSDTVQAALRGNADGMKAFLDASGVWSPDSARTYIVV</sequence>
<evidence type="ECO:0000313" key="3">
    <source>
        <dbReference type="Proteomes" id="UP001300604"/>
    </source>
</evidence>
<dbReference type="EMBL" id="CP135996">
    <property type="protein sequence ID" value="WOC33365.1"/>
    <property type="molecule type" value="Genomic_DNA"/>
</dbReference>
<gene>
    <name evidence="2" type="ORF">PXC00_05720</name>
</gene>
<keyword evidence="1" id="KW-0732">Signal</keyword>
<dbReference type="AlphaFoldDB" id="A0AA97DA13"/>